<proteinExistence type="predicted"/>
<keyword evidence="4 6" id="KW-0862">Zinc</keyword>
<dbReference type="GO" id="GO:0008270">
    <property type="term" value="F:zinc ion binding"/>
    <property type="evidence" value="ECO:0007669"/>
    <property type="project" value="UniProtKB-KW"/>
</dbReference>
<evidence type="ECO:0000256" key="2">
    <source>
        <dbReference type="ARBA" id="ARBA00022737"/>
    </source>
</evidence>
<feature type="zinc finger region" description="CR-type" evidence="6">
    <location>
        <begin position="202"/>
        <end position="280"/>
    </location>
</feature>
<feature type="domain" description="CR-type" evidence="9">
    <location>
        <begin position="202"/>
        <end position="280"/>
    </location>
</feature>
<dbReference type="EMBL" id="BAABME010030621">
    <property type="protein sequence ID" value="GAA0142164.1"/>
    <property type="molecule type" value="Genomic_DNA"/>
</dbReference>
<evidence type="ECO:0000256" key="3">
    <source>
        <dbReference type="ARBA" id="ARBA00022771"/>
    </source>
</evidence>
<dbReference type="PANTHER" id="PTHR43096">
    <property type="entry name" value="DNAJ HOMOLOG 1, MITOCHONDRIAL-RELATED"/>
    <property type="match status" value="1"/>
</dbReference>
<evidence type="ECO:0000256" key="1">
    <source>
        <dbReference type="ARBA" id="ARBA00022723"/>
    </source>
</evidence>
<dbReference type="PROSITE" id="PS50076">
    <property type="entry name" value="DNAJ_2"/>
    <property type="match status" value="1"/>
</dbReference>
<dbReference type="PROSITE" id="PS00636">
    <property type="entry name" value="DNAJ_1"/>
    <property type="match status" value="1"/>
</dbReference>
<dbReference type="PRINTS" id="PR00625">
    <property type="entry name" value="JDOMAIN"/>
</dbReference>
<evidence type="ECO:0000256" key="4">
    <source>
        <dbReference type="ARBA" id="ARBA00022833"/>
    </source>
</evidence>
<protein>
    <submittedName>
        <fullName evidence="10">Chaperone</fullName>
    </submittedName>
</protein>
<dbReference type="Pfam" id="PF00226">
    <property type="entry name" value="DnaJ"/>
    <property type="match status" value="1"/>
</dbReference>
<dbReference type="CDD" id="cd10719">
    <property type="entry name" value="DnaJ_zf"/>
    <property type="match status" value="1"/>
</dbReference>
<dbReference type="InterPro" id="IPR001623">
    <property type="entry name" value="DnaJ_domain"/>
</dbReference>
<keyword evidence="2" id="KW-0677">Repeat</keyword>
<keyword evidence="7" id="KW-0732">Signal</keyword>
<name>A0AAV3NS04_LITER</name>
<evidence type="ECO:0000256" key="6">
    <source>
        <dbReference type="PROSITE-ProRule" id="PRU00546"/>
    </source>
</evidence>
<dbReference type="Gene3D" id="2.60.260.20">
    <property type="entry name" value="Urease metallochaperone UreE, N-terminal domain"/>
    <property type="match status" value="1"/>
</dbReference>
<dbReference type="InterPro" id="IPR001305">
    <property type="entry name" value="HSP_DnaJ_Cys-rich_dom"/>
</dbReference>
<dbReference type="FunFam" id="1.10.287.110:FF:000058">
    <property type="entry name" value="Chaperone protein dnaJ GFA2, mitochondrial"/>
    <property type="match status" value="1"/>
</dbReference>
<dbReference type="Pfam" id="PF00684">
    <property type="entry name" value="DnaJ_CXXCXGXG"/>
    <property type="match status" value="1"/>
</dbReference>
<dbReference type="SMART" id="SM00271">
    <property type="entry name" value="DnaJ"/>
    <property type="match status" value="1"/>
</dbReference>
<dbReference type="Proteomes" id="UP001454036">
    <property type="component" value="Unassembled WGS sequence"/>
</dbReference>
<dbReference type="Gene3D" id="2.10.230.10">
    <property type="entry name" value="Heat shock protein DnaJ, cysteine-rich domain"/>
    <property type="match status" value="1"/>
</dbReference>
<dbReference type="SUPFAM" id="SSF57938">
    <property type="entry name" value="DnaJ/Hsp40 cysteine-rich domain"/>
    <property type="match status" value="1"/>
</dbReference>
<dbReference type="FunFam" id="2.10.230.10:FF:000002">
    <property type="entry name" value="Molecular chaperone DnaJ"/>
    <property type="match status" value="1"/>
</dbReference>
<accession>A0AAV3NS04</accession>
<keyword evidence="3 6" id="KW-0863">Zinc-finger</keyword>
<reference evidence="10 11" key="1">
    <citation type="submission" date="2024-01" db="EMBL/GenBank/DDBJ databases">
        <title>The complete chloroplast genome sequence of Lithospermum erythrorhizon: insights into the phylogenetic relationship among Boraginaceae species and the maternal lineages of purple gromwells.</title>
        <authorList>
            <person name="Okada T."/>
            <person name="Watanabe K."/>
        </authorList>
    </citation>
    <scope>NUCLEOTIDE SEQUENCE [LARGE SCALE GENOMIC DNA]</scope>
</reference>
<comment type="caution">
    <text evidence="10">The sequence shown here is derived from an EMBL/GenBank/DDBJ whole genome shotgun (WGS) entry which is preliminary data.</text>
</comment>
<organism evidence="10 11">
    <name type="scientific">Lithospermum erythrorhizon</name>
    <name type="common">Purple gromwell</name>
    <name type="synonym">Lithospermum officinale var. erythrorhizon</name>
    <dbReference type="NCBI Taxonomy" id="34254"/>
    <lineage>
        <taxon>Eukaryota</taxon>
        <taxon>Viridiplantae</taxon>
        <taxon>Streptophyta</taxon>
        <taxon>Embryophyta</taxon>
        <taxon>Tracheophyta</taxon>
        <taxon>Spermatophyta</taxon>
        <taxon>Magnoliopsida</taxon>
        <taxon>eudicotyledons</taxon>
        <taxon>Gunneridae</taxon>
        <taxon>Pentapetalae</taxon>
        <taxon>asterids</taxon>
        <taxon>lamiids</taxon>
        <taxon>Boraginales</taxon>
        <taxon>Boraginaceae</taxon>
        <taxon>Boraginoideae</taxon>
        <taxon>Lithospermeae</taxon>
        <taxon>Lithospermum</taxon>
    </lineage>
</organism>
<feature type="chain" id="PRO_5043696814" evidence="7">
    <location>
        <begin position="16"/>
        <end position="292"/>
    </location>
</feature>
<evidence type="ECO:0000256" key="7">
    <source>
        <dbReference type="SAM" id="SignalP"/>
    </source>
</evidence>
<evidence type="ECO:0000259" key="8">
    <source>
        <dbReference type="PROSITE" id="PS50076"/>
    </source>
</evidence>
<evidence type="ECO:0000313" key="11">
    <source>
        <dbReference type="Proteomes" id="UP001454036"/>
    </source>
</evidence>
<dbReference type="PROSITE" id="PS51188">
    <property type="entry name" value="ZF_CR"/>
    <property type="match status" value="1"/>
</dbReference>
<feature type="signal peptide" evidence="7">
    <location>
        <begin position="1"/>
        <end position="15"/>
    </location>
</feature>
<gene>
    <name evidence="10" type="ORF">LIER_42707</name>
</gene>
<dbReference type="GO" id="GO:0031072">
    <property type="term" value="F:heat shock protein binding"/>
    <property type="evidence" value="ECO:0007669"/>
    <property type="project" value="InterPro"/>
</dbReference>
<dbReference type="GO" id="GO:0042026">
    <property type="term" value="P:protein refolding"/>
    <property type="evidence" value="ECO:0007669"/>
    <property type="project" value="TreeGrafter"/>
</dbReference>
<dbReference type="CDD" id="cd06257">
    <property type="entry name" value="DnaJ"/>
    <property type="match status" value="1"/>
</dbReference>
<keyword evidence="11" id="KW-1185">Reference proteome</keyword>
<dbReference type="InterPro" id="IPR036869">
    <property type="entry name" value="J_dom_sf"/>
</dbReference>
<dbReference type="SUPFAM" id="SSF46565">
    <property type="entry name" value="Chaperone J-domain"/>
    <property type="match status" value="1"/>
</dbReference>
<feature type="domain" description="J" evidence="8">
    <location>
        <begin position="75"/>
        <end position="140"/>
    </location>
</feature>
<dbReference type="GO" id="GO:0005737">
    <property type="term" value="C:cytoplasm"/>
    <property type="evidence" value="ECO:0007669"/>
    <property type="project" value="TreeGrafter"/>
</dbReference>
<evidence type="ECO:0000256" key="5">
    <source>
        <dbReference type="ARBA" id="ARBA00023186"/>
    </source>
</evidence>
<dbReference type="PANTHER" id="PTHR43096:SF52">
    <property type="entry name" value="DNAJ HOMOLOG 1, MITOCHONDRIAL-RELATED"/>
    <property type="match status" value="1"/>
</dbReference>
<evidence type="ECO:0000313" key="10">
    <source>
        <dbReference type="EMBL" id="GAA0142164.1"/>
    </source>
</evidence>
<dbReference type="InterPro" id="IPR036410">
    <property type="entry name" value="HSP_DnaJ_Cys-rich_dom_sf"/>
</dbReference>
<dbReference type="InterPro" id="IPR018253">
    <property type="entry name" value="DnaJ_domain_CS"/>
</dbReference>
<keyword evidence="1 6" id="KW-0479">Metal-binding</keyword>
<dbReference type="Gene3D" id="1.10.287.110">
    <property type="entry name" value="DnaJ domain"/>
    <property type="match status" value="1"/>
</dbReference>
<keyword evidence="5" id="KW-0143">Chaperone</keyword>
<dbReference type="AlphaFoldDB" id="A0AAV3NS04"/>
<dbReference type="GO" id="GO:0051082">
    <property type="term" value="F:unfolded protein binding"/>
    <property type="evidence" value="ECO:0007669"/>
    <property type="project" value="InterPro"/>
</dbReference>
<evidence type="ECO:0000259" key="9">
    <source>
        <dbReference type="PROSITE" id="PS51188"/>
    </source>
</evidence>
<sequence length="292" mass="31867">MIFVYLICFVQVYETLLNGGFRGYGTAIVRGRFGNSCNLRNVNEKEWLKLGLLNASLGGVRSIHGTSAASMSSRDFYEVLGVSKSATSSEIKKAYYGLAKKLHPDTNKEDPEAEKKFQEVQKAYEVLKDEEKRAQYDQYGPEMFEQTMNGGGGPGFNPFEGGNPFQDIFRNGADIFNIFNRDIGGEDIKVSVELSFMEAVNGCTKTINFQTDMSCGACGGTGVPPGTRPETCKRCKGSGMITSQNGFFMMQSTCPSCRGAGKIVTDFCKTCKGKRVVSGPKSVKLNLVPGKL</sequence>